<reference evidence="2 3" key="1">
    <citation type="submission" date="2024-01" db="EMBL/GenBank/DDBJ databases">
        <title>Uliginosibacterium soil sp. nov.</title>
        <authorList>
            <person name="Lv Y."/>
        </authorList>
    </citation>
    <scope>NUCLEOTIDE SEQUENCE [LARGE SCALE GENOMIC DNA]</scope>
    <source>
        <strain evidence="2 3">H3</strain>
    </source>
</reference>
<proteinExistence type="predicted"/>
<evidence type="ECO:0000259" key="1">
    <source>
        <dbReference type="PROSITE" id="PS51819"/>
    </source>
</evidence>
<dbReference type="RefSeq" id="WP_327597348.1">
    <property type="nucleotide sequence ID" value="NZ_JAYXHS010000001.1"/>
</dbReference>
<dbReference type="EMBL" id="JAYXHS010000001">
    <property type="protein sequence ID" value="MEC5384368.1"/>
    <property type="molecule type" value="Genomic_DNA"/>
</dbReference>
<dbReference type="CDD" id="cd08355">
    <property type="entry name" value="TioX_like"/>
    <property type="match status" value="1"/>
</dbReference>
<dbReference type="InterPro" id="IPR029068">
    <property type="entry name" value="Glyas_Bleomycin-R_OHBP_Dase"/>
</dbReference>
<dbReference type="PROSITE" id="PS51819">
    <property type="entry name" value="VOC"/>
    <property type="match status" value="1"/>
</dbReference>
<dbReference type="Proteomes" id="UP001331561">
    <property type="component" value="Unassembled WGS sequence"/>
</dbReference>
<dbReference type="SUPFAM" id="SSF54593">
    <property type="entry name" value="Glyoxalase/Bleomycin resistance protein/Dihydroxybiphenyl dioxygenase"/>
    <property type="match status" value="1"/>
</dbReference>
<dbReference type="InterPro" id="IPR004360">
    <property type="entry name" value="Glyas_Fos-R_dOase_dom"/>
</dbReference>
<comment type="caution">
    <text evidence="2">The sequence shown here is derived from an EMBL/GenBank/DDBJ whole genome shotgun (WGS) entry which is preliminary data.</text>
</comment>
<sequence length="143" mass="15432">MSANARNTRATLIPCLRYRNAAAMIEWLCGAFGFEKHAVYPNADGSIAHAQLSFGNGMIMLGSVQNGSEWGGLIKQPDEIGGAETQSAYVVVANADLVHAQALAAGAEIVIDIKDEDYGGRGFSCRDPEGHLWNFGTYDPWQR</sequence>
<dbReference type="InterPro" id="IPR037523">
    <property type="entry name" value="VOC_core"/>
</dbReference>
<dbReference type="PANTHER" id="PTHR34109:SF1">
    <property type="entry name" value="VOC DOMAIN-CONTAINING PROTEIN"/>
    <property type="match status" value="1"/>
</dbReference>
<accession>A0ABU6JY22</accession>
<dbReference type="Gene3D" id="3.30.720.110">
    <property type="match status" value="1"/>
</dbReference>
<evidence type="ECO:0000313" key="2">
    <source>
        <dbReference type="EMBL" id="MEC5384368.1"/>
    </source>
</evidence>
<dbReference type="Pfam" id="PF00903">
    <property type="entry name" value="Glyoxalase"/>
    <property type="match status" value="1"/>
</dbReference>
<keyword evidence="3" id="KW-1185">Reference proteome</keyword>
<dbReference type="Gene3D" id="3.30.720.120">
    <property type="match status" value="1"/>
</dbReference>
<name>A0ABU6JY22_9RHOO</name>
<protein>
    <submittedName>
        <fullName evidence="2">VOC family protein</fullName>
    </submittedName>
</protein>
<dbReference type="PANTHER" id="PTHR34109">
    <property type="entry name" value="BNAUNNG04460D PROTEIN-RELATED"/>
    <property type="match status" value="1"/>
</dbReference>
<gene>
    <name evidence="2" type="ORF">VVD49_01465</name>
</gene>
<organism evidence="2 3">
    <name type="scientific">Uliginosibacterium silvisoli</name>
    <dbReference type="NCBI Taxonomy" id="3114758"/>
    <lineage>
        <taxon>Bacteria</taxon>
        <taxon>Pseudomonadati</taxon>
        <taxon>Pseudomonadota</taxon>
        <taxon>Betaproteobacteria</taxon>
        <taxon>Rhodocyclales</taxon>
        <taxon>Zoogloeaceae</taxon>
        <taxon>Uliginosibacterium</taxon>
    </lineage>
</organism>
<evidence type="ECO:0000313" key="3">
    <source>
        <dbReference type="Proteomes" id="UP001331561"/>
    </source>
</evidence>
<feature type="domain" description="VOC" evidence="1">
    <location>
        <begin position="9"/>
        <end position="138"/>
    </location>
</feature>